<gene>
    <name evidence="4" type="ORF">GUY60_09595</name>
</gene>
<evidence type="ECO:0000313" key="5">
    <source>
        <dbReference type="Proteomes" id="UP000598297"/>
    </source>
</evidence>
<dbReference type="InterPro" id="IPR025645">
    <property type="entry name" value="DUF4349"/>
</dbReference>
<keyword evidence="2" id="KW-1133">Transmembrane helix</keyword>
<protein>
    <submittedName>
        <fullName evidence="4">DUF4349 domain-containing protein</fullName>
    </submittedName>
</protein>
<dbReference type="AlphaFoldDB" id="A0A964URJ0"/>
<dbReference type="Proteomes" id="UP000598297">
    <property type="component" value="Unassembled WGS sequence"/>
</dbReference>
<dbReference type="Pfam" id="PF14257">
    <property type="entry name" value="DUF4349"/>
    <property type="match status" value="1"/>
</dbReference>
<name>A0A964URJ0_9ACTN</name>
<dbReference type="OrthoDB" id="186919at2"/>
<keyword evidence="5" id="KW-1185">Reference proteome</keyword>
<dbReference type="EMBL" id="JAAAHS010000049">
    <property type="protein sequence ID" value="NBE51677.1"/>
    <property type="molecule type" value="Genomic_DNA"/>
</dbReference>
<feature type="domain" description="DUF4349" evidence="3">
    <location>
        <begin position="91"/>
        <end position="300"/>
    </location>
</feature>
<feature type="transmembrane region" description="Helical" evidence="2">
    <location>
        <begin position="274"/>
        <end position="299"/>
    </location>
</feature>
<evidence type="ECO:0000256" key="1">
    <source>
        <dbReference type="SAM" id="MobiDB-lite"/>
    </source>
</evidence>
<organism evidence="4 5">
    <name type="scientific">Streptomyces boluensis</name>
    <dbReference type="NCBI Taxonomy" id="1775135"/>
    <lineage>
        <taxon>Bacteria</taxon>
        <taxon>Bacillati</taxon>
        <taxon>Actinomycetota</taxon>
        <taxon>Actinomycetes</taxon>
        <taxon>Kitasatosporales</taxon>
        <taxon>Streptomycetaceae</taxon>
        <taxon>Streptomyces</taxon>
    </lineage>
</organism>
<sequence length="328" mass="33396">MRESTVPLSGTTTPGRRFTRAAGALFLVAALAATGCSAGGDSGGDKTAGLAAEAPEHQKGGGAAADGKPESGTGGADRSSAKKPGDVVGEHIVRTASLTVVVKDVPDAVAAARAAAEGAGGLVGDETTDRESGGHERSRLVLRVPQAEYEKVLDALAGAGKLVERSASAENVTEQVVDVESRVKSQRASVARIRELLDEATELSDVVTLEGELSTRQADLESLLAQQASLKDRTSLATITLTLSETDAPADSDEDDGPGFLAAVAGGWDAFVTVVHWIAVAVGAALPFVVTLALLALLVRRLRPLFGRGRPAKADSTVTAEAAEANGS</sequence>
<reference evidence="4" key="1">
    <citation type="submission" date="2020-01" db="EMBL/GenBank/DDBJ databases">
        <title>Whole-genome analyses of novel actinobacteria.</title>
        <authorList>
            <person name="Sahin N."/>
        </authorList>
    </citation>
    <scope>NUCLEOTIDE SEQUENCE</scope>
    <source>
        <strain evidence="4">YC537</strain>
    </source>
</reference>
<dbReference type="RefSeq" id="WP_161695909.1">
    <property type="nucleotide sequence ID" value="NZ_JAAAHS010000049.1"/>
</dbReference>
<evidence type="ECO:0000313" key="4">
    <source>
        <dbReference type="EMBL" id="NBE51677.1"/>
    </source>
</evidence>
<accession>A0A964URJ0</accession>
<feature type="compositionally biased region" description="Basic and acidic residues" evidence="1">
    <location>
        <begin position="127"/>
        <end position="137"/>
    </location>
</feature>
<keyword evidence="2" id="KW-0812">Transmembrane</keyword>
<feature type="region of interest" description="Disordered" evidence="1">
    <location>
        <begin position="55"/>
        <end position="87"/>
    </location>
</feature>
<evidence type="ECO:0000256" key="2">
    <source>
        <dbReference type="SAM" id="Phobius"/>
    </source>
</evidence>
<feature type="region of interest" description="Disordered" evidence="1">
    <location>
        <begin position="117"/>
        <end position="137"/>
    </location>
</feature>
<comment type="caution">
    <text evidence="4">The sequence shown here is derived from an EMBL/GenBank/DDBJ whole genome shotgun (WGS) entry which is preliminary data.</text>
</comment>
<proteinExistence type="predicted"/>
<evidence type="ECO:0000259" key="3">
    <source>
        <dbReference type="Pfam" id="PF14257"/>
    </source>
</evidence>
<keyword evidence="2" id="KW-0472">Membrane</keyword>